<dbReference type="InterPro" id="IPR029058">
    <property type="entry name" value="AB_hydrolase_fold"/>
</dbReference>
<dbReference type="Proteomes" id="UP000053923">
    <property type="component" value="Unassembled WGS sequence"/>
</dbReference>
<keyword evidence="3" id="KW-1185">Reference proteome</keyword>
<reference evidence="3" key="1">
    <citation type="submission" date="2015-10" db="EMBL/GenBank/DDBJ databases">
        <authorList>
            <person name="Ju K.-S."/>
            <person name="Doroghazi J.R."/>
            <person name="Metcalf W.W."/>
        </authorList>
    </citation>
    <scope>NUCLEOTIDE SEQUENCE [LARGE SCALE GENOMIC DNA]</scope>
    <source>
        <strain evidence="3">NRRL 3151</strain>
    </source>
</reference>
<dbReference type="OrthoDB" id="3321621at2"/>
<feature type="compositionally biased region" description="Polar residues" evidence="1">
    <location>
        <begin position="19"/>
        <end position="32"/>
    </location>
</feature>
<evidence type="ECO:0000256" key="1">
    <source>
        <dbReference type="SAM" id="MobiDB-lite"/>
    </source>
</evidence>
<sequence length="161" mass="16780">MEQDTEGRNWGGDDPGNPTGLNRSPTFSSYGWNTAVAGQLTPPTPVLHGLDDETAPPANSSAIFNALPASMTNKVLVQVQCASHQMQMEGCSGLRCTPESGTPYGGRPGEPWAGPHATVKAALIEWIRSGTFNGAANGQFTVDESGVASASERSASVSHPR</sequence>
<comment type="caution">
    <text evidence="2">The sequence shown here is derived from an EMBL/GenBank/DDBJ whole genome shotgun (WGS) entry which is preliminary data.</text>
</comment>
<accession>A0A124G7C8</accession>
<evidence type="ECO:0000313" key="3">
    <source>
        <dbReference type="Proteomes" id="UP000053923"/>
    </source>
</evidence>
<dbReference type="AlphaFoldDB" id="A0A124G7C8"/>
<proteinExistence type="predicted"/>
<name>A0A124G7C8_9ACTN</name>
<protein>
    <submittedName>
        <fullName evidence="2">Uncharacterized protein</fullName>
    </submittedName>
</protein>
<dbReference type="EMBL" id="LLZG01000398">
    <property type="protein sequence ID" value="KUL22315.1"/>
    <property type="molecule type" value="Genomic_DNA"/>
</dbReference>
<dbReference type="RefSeq" id="WP_062713537.1">
    <property type="nucleotide sequence ID" value="NZ_LLZG01000398.1"/>
</dbReference>
<organism evidence="2 3">
    <name type="scientific">Streptomyces regalis</name>
    <dbReference type="NCBI Taxonomy" id="68262"/>
    <lineage>
        <taxon>Bacteria</taxon>
        <taxon>Bacillati</taxon>
        <taxon>Actinomycetota</taxon>
        <taxon>Actinomycetes</taxon>
        <taxon>Kitasatosporales</taxon>
        <taxon>Streptomycetaceae</taxon>
        <taxon>Streptomyces</taxon>
    </lineage>
</organism>
<dbReference type="SUPFAM" id="SSF53474">
    <property type="entry name" value="alpha/beta-Hydrolases"/>
    <property type="match status" value="1"/>
</dbReference>
<dbReference type="Gene3D" id="3.40.50.1820">
    <property type="entry name" value="alpha/beta hydrolase"/>
    <property type="match status" value="1"/>
</dbReference>
<gene>
    <name evidence="2" type="ORF">ADL12_42495</name>
</gene>
<feature type="region of interest" description="Disordered" evidence="1">
    <location>
        <begin position="1"/>
        <end position="36"/>
    </location>
</feature>
<evidence type="ECO:0000313" key="2">
    <source>
        <dbReference type="EMBL" id="KUL22315.1"/>
    </source>
</evidence>